<organism evidence="1 2">
    <name type="scientific">Corynebacterium hiratae</name>
    <dbReference type="NCBI Taxonomy" id="3139423"/>
    <lineage>
        <taxon>Bacteria</taxon>
        <taxon>Bacillati</taxon>
        <taxon>Actinomycetota</taxon>
        <taxon>Actinomycetes</taxon>
        <taxon>Mycobacteriales</taxon>
        <taxon>Corynebacteriaceae</taxon>
        <taxon>Corynebacterium</taxon>
    </lineage>
</organism>
<accession>A0A553FSP2</accession>
<gene>
    <name evidence="1" type="ORF">FNY97_09850</name>
</gene>
<evidence type="ECO:0000313" key="2">
    <source>
        <dbReference type="Proteomes" id="UP000320443"/>
    </source>
</evidence>
<sequence>MDALRSSRADYPLLSTRFLQQGWGFEELDDSMRAEFLEKWHKRSVLSWKELAQHPRHGLGSEFIPASAIKPQIPRQFQDVEKFRVYRHKGNLPFAGWKDGEVFYVIWIEKAYNELYVH</sequence>
<name>A0A553FSP2_9CORY</name>
<comment type="caution">
    <text evidence="1">The sequence shown here is derived from an EMBL/GenBank/DDBJ whole genome shotgun (WGS) entry which is preliminary data.</text>
</comment>
<evidence type="ECO:0000313" key="1">
    <source>
        <dbReference type="EMBL" id="TRX60255.1"/>
    </source>
</evidence>
<dbReference type="EMBL" id="VKDK01000018">
    <property type="protein sequence ID" value="TRX60255.1"/>
    <property type="molecule type" value="Genomic_DNA"/>
</dbReference>
<protein>
    <submittedName>
        <fullName evidence="1">Uncharacterized protein</fullName>
    </submittedName>
</protein>
<dbReference type="RefSeq" id="WP_144013790.1">
    <property type="nucleotide sequence ID" value="NZ_VKDK01000018.1"/>
</dbReference>
<proteinExistence type="predicted"/>
<reference evidence="1 2" key="1">
    <citation type="submission" date="2019-07" db="EMBL/GenBank/DDBJ databases">
        <title>Draft genome of C. aurimucosum strain 2274.</title>
        <authorList>
            <person name="Pacheco L.G.C."/>
            <person name="Aguiar E.R.G.R."/>
            <person name="Santos C.S."/>
            <person name="Rocha D.J.P.G."/>
            <person name="Sant'Anna L.O."/>
            <person name="Mattos-Guaraldi A.L."/>
            <person name="Santos L.S."/>
        </authorList>
    </citation>
    <scope>NUCLEOTIDE SEQUENCE [LARGE SCALE GENOMIC DNA]</scope>
    <source>
        <strain evidence="1 2">2274</strain>
    </source>
</reference>
<dbReference type="Proteomes" id="UP000320443">
    <property type="component" value="Unassembled WGS sequence"/>
</dbReference>
<keyword evidence="2" id="KW-1185">Reference proteome</keyword>
<dbReference type="AlphaFoldDB" id="A0A553FSP2"/>